<feature type="domain" description="N-acetyltransferase" evidence="1">
    <location>
        <begin position="6"/>
        <end position="150"/>
    </location>
</feature>
<dbReference type="PROSITE" id="PS51186">
    <property type="entry name" value="GNAT"/>
    <property type="match status" value="1"/>
</dbReference>
<evidence type="ECO:0000313" key="2">
    <source>
        <dbReference type="EMBL" id="MBP1890193.1"/>
    </source>
</evidence>
<comment type="caution">
    <text evidence="2">The sequence shown here is derived from an EMBL/GenBank/DDBJ whole genome shotgun (WGS) entry which is preliminary data.</text>
</comment>
<dbReference type="InterPro" id="IPR000182">
    <property type="entry name" value="GNAT_dom"/>
</dbReference>
<dbReference type="RefSeq" id="WP_209797121.1">
    <property type="nucleotide sequence ID" value="NZ_JAGGJZ010000005.1"/>
</dbReference>
<dbReference type="Pfam" id="PF13673">
    <property type="entry name" value="Acetyltransf_10"/>
    <property type="match status" value="1"/>
</dbReference>
<dbReference type="SUPFAM" id="SSF55729">
    <property type="entry name" value="Acyl-CoA N-acyltransferases (Nat)"/>
    <property type="match status" value="1"/>
</dbReference>
<protein>
    <submittedName>
        <fullName evidence="2">ElaA protein</fullName>
    </submittedName>
</protein>
<dbReference type="EMBL" id="JAGGJZ010000005">
    <property type="protein sequence ID" value="MBP1890193.1"/>
    <property type="molecule type" value="Genomic_DNA"/>
</dbReference>
<reference evidence="2 3" key="1">
    <citation type="submission" date="2021-03" db="EMBL/GenBank/DDBJ databases">
        <title>Genomic Encyclopedia of Type Strains, Phase IV (KMG-IV): sequencing the most valuable type-strain genomes for metagenomic binning, comparative biology and taxonomic classification.</title>
        <authorList>
            <person name="Goeker M."/>
        </authorList>
    </citation>
    <scope>NUCLEOTIDE SEQUENCE [LARGE SCALE GENOMIC DNA]</scope>
    <source>
        <strain evidence="2 3">DSM 3984</strain>
    </source>
</reference>
<evidence type="ECO:0000313" key="3">
    <source>
        <dbReference type="Proteomes" id="UP000783390"/>
    </source>
</evidence>
<dbReference type="CDD" id="cd04301">
    <property type="entry name" value="NAT_SF"/>
    <property type="match status" value="1"/>
</dbReference>
<organism evidence="2 3">
    <name type="scientific">Clostridium moniliforme</name>
    <dbReference type="NCBI Taxonomy" id="39489"/>
    <lineage>
        <taxon>Bacteria</taxon>
        <taxon>Bacillati</taxon>
        <taxon>Bacillota</taxon>
        <taxon>Clostridia</taxon>
        <taxon>Eubacteriales</taxon>
        <taxon>Clostridiaceae</taxon>
        <taxon>Clostridium</taxon>
    </lineage>
</organism>
<gene>
    <name evidence="2" type="ORF">J2Z53_001783</name>
</gene>
<accession>A0ABS4F1S2</accession>
<dbReference type="Proteomes" id="UP000783390">
    <property type="component" value="Unassembled WGS sequence"/>
</dbReference>
<dbReference type="InterPro" id="IPR016181">
    <property type="entry name" value="Acyl_CoA_acyltransferase"/>
</dbReference>
<proteinExistence type="predicted"/>
<evidence type="ECO:0000259" key="1">
    <source>
        <dbReference type="PROSITE" id="PS51186"/>
    </source>
</evidence>
<sequence length="150" mass="17466">MKIFIENFDELTNEILYKIVQERFEVFACEQKITCENEFDGKDKDCIHVYAKDGDKIAAYLRILPKGIGYNDAPAIGRVIVSKDYRRHGLGTVILKEAIKYIKENYNEEKIKLSSQEYVKKLYENVGFKVVSEPYDEAGIQHVKMVYNIK</sequence>
<name>A0ABS4F1S2_9CLOT</name>
<keyword evidence="3" id="KW-1185">Reference proteome</keyword>
<dbReference type="Gene3D" id="3.40.630.30">
    <property type="match status" value="1"/>
</dbReference>